<keyword evidence="2" id="KW-1185">Reference proteome</keyword>
<proteinExistence type="predicted"/>
<gene>
    <name evidence="1" type="ORF">GCM10009550_53980</name>
</gene>
<evidence type="ECO:0000313" key="1">
    <source>
        <dbReference type="EMBL" id="GAA0961419.1"/>
    </source>
</evidence>
<reference evidence="1 2" key="1">
    <citation type="journal article" date="2019" name="Int. J. Syst. Evol. Microbiol.">
        <title>The Global Catalogue of Microorganisms (GCM) 10K type strain sequencing project: providing services to taxonomists for standard genome sequencing and annotation.</title>
        <authorList>
            <consortium name="The Broad Institute Genomics Platform"/>
            <consortium name="The Broad Institute Genome Sequencing Center for Infectious Disease"/>
            <person name="Wu L."/>
            <person name="Ma J."/>
        </authorList>
    </citation>
    <scope>NUCLEOTIDE SEQUENCE [LARGE SCALE GENOMIC DNA]</scope>
    <source>
        <strain evidence="1 2">JCM 10696</strain>
    </source>
</reference>
<dbReference type="RefSeq" id="WP_344243772.1">
    <property type="nucleotide sequence ID" value="NZ_BAAAHH010000025.1"/>
</dbReference>
<sequence length="107" mass="11632">MQDEEQYVRYGDDAQVLADLGRHLSPQIDRIVVRLPRAVAEVAVAGWNRDEPGAVGEESRDQAALCEAAAELVLIGLALTERGEWHADEVVVALDVVEVAAALRASW</sequence>
<organism evidence="1 2">
    <name type="scientific">Actinocorallia libanotica</name>
    <dbReference type="NCBI Taxonomy" id="46162"/>
    <lineage>
        <taxon>Bacteria</taxon>
        <taxon>Bacillati</taxon>
        <taxon>Actinomycetota</taxon>
        <taxon>Actinomycetes</taxon>
        <taxon>Streptosporangiales</taxon>
        <taxon>Thermomonosporaceae</taxon>
        <taxon>Actinocorallia</taxon>
    </lineage>
</organism>
<evidence type="ECO:0000313" key="2">
    <source>
        <dbReference type="Proteomes" id="UP001500665"/>
    </source>
</evidence>
<dbReference type="Proteomes" id="UP001500665">
    <property type="component" value="Unassembled WGS sequence"/>
</dbReference>
<comment type="caution">
    <text evidence="1">The sequence shown here is derived from an EMBL/GenBank/DDBJ whole genome shotgun (WGS) entry which is preliminary data.</text>
</comment>
<protein>
    <submittedName>
        <fullName evidence="1">Uncharacterized protein</fullName>
    </submittedName>
</protein>
<name>A0ABN1RQ85_9ACTN</name>
<dbReference type="EMBL" id="BAAAHH010000025">
    <property type="protein sequence ID" value="GAA0961419.1"/>
    <property type="molecule type" value="Genomic_DNA"/>
</dbReference>
<accession>A0ABN1RQ85</accession>